<gene>
    <name evidence="1" type="ORF">ZEAMMB73_Zm00001d028443</name>
</gene>
<protein>
    <submittedName>
        <fullName evidence="1">Long chain base biosynthesis protein 1</fullName>
    </submittedName>
</protein>
<sequence length="40" mass="4655">MVSLASTLEKLTHGNKRAEKIRRYIVVESIYQVQCILLFC</sequence>
<proteinExistence type="predicted"/>
<dbReference type="AlphaFoldDB" id="A0A1D6JWA4"/>
<evidence type="ECO:0000313" key="1">
    <source>
        <dbReference type="EMBL" id="ONL96043.1"/>
    </source>
</evidence>
<reference evidence="1" key="1">
    <citation type="submission" date="2015-12" db="EMBL/GenBank/DDBJ databases">
        <title>Update maize B73 reference genome by single molecule sequencing technologies.</title>
        <authorList>
            <consortium name="Maize Genome Sequencing Project"/>
            <person name="Ware D."/>
        </authorList>
    </citation>
    <scope>NUCLEOTIDE SEQUENCE [LARGE SCALE GENOMIC DNA]</scope>
    <source>
        <tissue evidence="1">Seedling</tissue>
    </source>
</reference>
<dbReference type="EMBL" id="CM007647">
    <property type="protein sequence ID" value="ONL96043.1"/>
    <property type="molecule type" value="Genomic_DNA"/>
</dbReference>
<name>A0A1D6JWA4_MAIZE</name>
<feature type="non-terminal residue" evidence="1">
    <location>
        <position position="40"/>
    </location>
</feature>
<accession>A0A1D6JWA4</accession>
<organism evidence="1">
    <name type="scientific">Zea mays</name>
    <name type="common">Maize</name>
    <dbReference type="NCBI Taxonomy" id="4577"/>
    <lineage>
        <taxon>Eukaryota</taxon>
        <taxon>Viridiplantae</taxon>
        <taxon>Streptophyta</taxon>
        <taxon>Embryophyta</taxon>
        <taxon>Tracheophyta</taxon>
        <taxon>Spermatophyta</taxon>
        <taxon>Magnoliopsida</taxon>
        <taxon>Liliopsida</taxon>
        <taxon>Poales</taxon>
        <taxon>Poaceae</taxon>
        <taxon>PACMAD clade</taxon>
        <taxon>Panicoideae</taxon>
        <taxon>Andropogonodae</taxon>
        <taxon>Andropogoneae</taxon>
        <taxon>Tripsacinae</taxon>
        <taxon>Zea</taxon>
    </lineage>
</organism>